<evidence type="ECO:0000313" key="3">
    <source>
        <dbReference type="Proteomes" id="UP000192582"/>
    </source>
</evidence>
<evidence type="ECO:0008006" key="4">
    <source>
        <dbReference type="Google" id="ProtNLM"/>
    </source>
</evidence>
<dbReference type="STRING" id="695939.SAMN00790413_03978"/>
<keyword evidence="1" id="KW-0732">Signal</keyword>
<proteinExistence type="predicted"/>
<dbReference type="OrthoDB" id="71332at2"/>
<protein>
    <recommendedName>
        <fullName evidence="4">DUF302 domain-containing protein</fullName>
    </recommendedName>
</protein>
<dbReference type="EMBL" id="FWWU01000001">
    <property type="protein sequence ID" value="SMB77874.1"/>
    <property type="molecule type" value="Genomic_DNA"/>
</dbReference>
<evidence type="ECO:0000313" key="2">
    <source>
        <dbReference type="EMBL" id="SMB77874.1"/>
    </source>
</evidence>
<dbReference type="AlphaFoldDB" id="A0A1W1UAS5"/>
<reference evidence="2 3" key="1">
    <citation type="submission" date="2017-04" db="EMBL/GenBank/DDBJ databases">
        <authorList>
            <person name="Afonso C.L."/>
            <person name="Miller P.J."/>
            <person name="Scott M.A."/>
            <person name="Spackman E."/>
            <person name="Goraichik I."/>
            <person name="Dimitrov K.M."/>
            <person name="Suarez D.L."/>
            <person name="Swayne D.E."/>
        </authorList>
    </citation>
    <scope>NUCLEOTIDE SEQUENCE [LARGE SCALE GENOMIC DNA]</scope>
    <source>
        <strain evidence="2 3">KR-140</strain>
    </source>
</reference>
<dbReference type="RefSeq" id="WP_084045021.1">
    <property type="nucleotide sequence ID" value="NZ_FWWU01000001.1"/>
</dbReference>
<feature type="chain" id="PRO_5013094145" description="DUF302 domain-containing protein" evidence="1">
    <location>
        <begin position="19"/>
        <end position="144"/>
    </location>
</feature>
<gene>
    <name evidence="2" type="ORF">SAMN00790413_03978</name>
</gene>
<organism evidence="2 3">
    <name type="scientific">Deinococcus hopiensis KR-140</name>
    <dbReference type="NCBI Taxonomy" id="695939"/>
    <lineage>
        <taxon>Bacteria</taxon>
        <taxon>Thermotogati</taxon>
        <taxon>Deinococcota</taxon>
        <taxon>Deinococci</taxon>
        <taxon>Deinococcales</taxon>
        <taxon>Deinococcaceae</taxon>
        <taxon>Deinococcus</taxon>
    </lineage>
</organism>
<keyword evidence="3" id="KW-1185">Reference proteome</keyword>
<accession>A0A1W1UAS5</accession>
<dbReference type="Proteomes" id="UP000192582">
    <property type="component" value="Unassembled WGS sequence"/>
</dbReference>
<evidence type="ECO:0000256" key="1">
    <source>
        <dbReference type="SAM" id="SignalP"/>
    </source>
</evidence>
<feature type="signal peptide" evidence="1">
    <location>
        <begin position="1"/>
        <end position="18"/>
    </location>
</feature>
<name>A0A1W1UAS5_9DEIO</name>
<sequence>MRRLPLALLLAFVPVASAAPASANLVNTTDTRAVLGLLRGKVEMYGTTFGNVEFQRGILQLAQNRSIQVRVLTAQGVVQNMRPLKAAGAAVYALKANFTSSMIVVEGGPVIFPNRNGFQIMQDPKQVAAVMGLLSQYWGVAKRY</sequence>